<protein>
    <submittedName>
        <fullName evidence="1">Uncharacterized protein</fullName>
    </submittedName>
</protein>
<comment type="caution">
    <text evidence="1">The sequence shown here is derived from an EMBL/GenBank/DDBJ whole genome shotgun (WGS) entry which is preliminary data.</text>
</comment>
<dbReference type="InterPro" id="IPR021183">
    <property type="entry name" value="NatA_aux_su"/>
</dbReference>
<accession>A0A397FVK3</accession>
<feature type="non-terminal residue" evidence="1">
    <location>
        <position position="1"/>
    </location>
</feature>
<name>A0A397FVK3_APHAT</name>
<dbReference type="EMBL" id="QUTE01000775">
    <property type="protein sequence ID" value="RHZ41532.1"/>
    <property type="molecule type" value="Genomic_DNA"/>
</dbReference>
<proteinExistence type="predicted"/>
<dbReference type="Pfam" id="PF12569">
    <property type="entry name" value="NatA_aux_su"/>
    <property type="match status" value="1"/>
</dbReference>
<dbReference type="Gene3D" id="1.25.40.1010">
    <property type="match status" value="1"/>
</dbReference>
<dbReference type="Proteomes" id="UP000266196">
    <property type="component" value="Unassembled WGS sequence"/>
</dbReference>
<evidence type="ECO:0000313" key="1">
    <source>
        <dbReference type="EMBL" id="RHZ41532.1"/>
    </source>
</evidence>
<organism evidence="1 2">
    <name type="scientific">Aphanomyces astaci</name>
    <name type="common">Crayfish plague agent</name>
    <dbReference type="NCBI Taxonomy" id="112090"/>
    <lineage>
        <taxon>Eukaryota</taxon>
        <taxon>Sar</taxon>
        <taxon>Stramenopiles</taxon>
        <taxon>Oomycota</taxon>
        <taxon>Saprolegniomycetes</taxon>
        <taxon>Saprolegniales</taxon>
        <taxon>Verrucalvaceae</taxon>
        <taxon>Aphanomyces</taxon>
    </lineage>
</organism>
<gene>
    <name evidence="1" type="ORF">DYB31_005672</name>
</gene>
<reference evidence="1 2" key="1">
    <citation type="submission" date="2018-08" db="EMBL/GenBank/DDBJ databases">
        <title>Aphanomyces genome sequencing and annotation.</title>
        <authorList>
            <person name="Minardi D."/>
            <person name="Oidtmann B."/>
            <person name="Van Der Giezen M."/>
            <person name="Studholme D.J."/>
        </authorList>
    </citation>
    <scope>NUCLEOTIDE SEQUENCE [LARGE SCALE GENOMIC DNA]</scope>
    <source>
        <strain evidence="1 2">197901</strain>
    </source>
</reference>
<dbReference type="AlphaFoldDB" id="A0A397FVK3"/>
<sequence>GEQLLSKSSLDEAWRLVTILQQHAPHDVDTHVAAFDVAFRRQKWLLCLQALLAAHATDGSWHPKTLVRLVRLYTAAAPAAVGVVASFLENGKAVLFQGLNDIAAILKHVAATHTSLEWQVAVAEAESLAHGSFKAGTVALWLQDKGASSLGVYETAVRVVEKYGSQKDQDAFKQTAKTWFPYATLFGNKYDMK</sequence>
<evidence type="ECO:0000313" key="2">
    <source>
        <dbReference type="Proteomes" id="UP000266196"/>
    </source>
</evidence>